<feature type="transmembrane region" description="Helical" evidence="8">
    <location>
        <begin position="168"/>
        <end position="192"/>
    </location>
</feature>
<feature type="transmembrane region" description="Helical" evidence="8">
    <location>
        <begin position="256"/>
        <end position="278"/>
    </location>
</feature>
<dbReference type="Proteomes" id="UP000291189">
    <property type="component" value="Unassembled WGS sequence"/>
</dbReference>
<evidence type="ECO:0000256" key="4">
    <source>
        <dbReference type="ARBA" id="ARBA00022960"/>
    </source>
</evidence>
<reference evidence="9 10" key="1">
    <citation type="submission" date="2019-01" db="EMBL/GenBank/DDBJ databases">
        <title>Nocardioides guangzhouensis sp. nov., an actinobacterium isolated from soil.</title>
        <authorList>
            <person name="Fu Y."/>
            <person name="Cai Y."/>
            <person name="Lin Z."/>
            <person name="Chen P."/>
        </authorList>
    </citation>
    <scope>NUCLEOTIDE SEQUENCE [LARGE SCALE GENOMIC DNA]</scope>
    <source>
        <strain evidence="9 10">NBRC 105384</strain>
    </source>
</reference>
<feature type="transmembrane region" description="Helical" evidence="8">
    <location>
        <begin position="204"/>
        <end position="228"/>
    </location>
</feature>
<feature type="transmembrane region" description="Helical" evidence="8">
    <location>
        <begin position="139"/>
        <end position="161"/>
    </location>
</feature>
<feature type="transmembrane region" description="Helical" evidence="8">
    <location>
        <begin position="403"/>
        <end position="423"/>
    </location>
</feature>
<feature type="transmembrane region" description="Helical" evidence="8">
    <location>
        <begin position="429"/>
        <end position="448"/>
    </location>
</feature>
<keyword evidence="7 8" id="KW-0472">Membrane</keyword>
<dbReference type="PANTHER" id="PTHR47019">
    <property type="entry name" value="LIPID II FLIPPASE MURJ"/>
    <property type="match status" value="1"/>
</dbReference>
<dbReference type="AlphaFoldDB" id="A0A4Q5JA51"/>
<evidence type="ECO:0000256" key="5">
    <source>
        <dbReference type="ARBA" id="ARBA00022984"/>
    </source>
</evidence>
<keyword evidence="6 8" id="KW-1133">Transmembrane helix</keyword>
<accession>A0A4Q5JA51</accession>
<evidence type="ECO:0000256" key="3">
    <source>
        <dbReference type="ARBA" id="ARBA00022692"/>
    </source>
</evidence>
<dbReference type="Pfam" id="PF03023">
    <property type="entry name" value="MurJ"/>
    <property type="match status" value="1"/>
</dbReference>
<dbReference type="GO" id="GO:0009252">
    <property type="term" value="P:peptidoglycan biosynthetic process"/>
    <property type="evidence" value="ECO:0007669"/>
    <property type="project" value="UniProtKB-KW"/>
</dbReference>
<feature type="transmembrane region" description="Helical" evidence="8">
    <location>
        <begin position="355"/>
        <end position="382"/>
    </location>
</feature>
<evidence type="ECO:0000256" key="7">
    <source>
        <dbReference type="ARBA" id="ARBA00023136"/>
    </source>
</evidence>
<dbReference type="InterPro" id="IPR051050">
    <property type="entry name" value="Lipid_II_flippase_MurJ/MviN"/>
</dbReference>
<keyword evidence="4" id="KW-0133">Cell shape</keyword>
<dbReference type="RefSeq" id="WP_129984920.1">
    <property type="nucleotide sequence ID" value="NZ_SDPU01000001.1"/>
</dbReference>
<gene>
    <name evidence="9" type="ORF">ETU37_00520</name>
</gene>
<dbReference type="InterPro" id="IPR004268">
    <property type="entry name" value="MurJ"/>
</dbReference>
<evidence type="ECO:0000256" key="2">
    <source>
        <dbReference type="ARBA" id="ARBA00022475"/>
    </source>
</evidence>
<evidence type="ECO:0000256" key="1">
    <source>
        <dbReference type="ARBA" id="ARBA00004651"/>
    </source>
</evidence>
<protein>
    <recommendedName>
        <fullName evidence="11">Virulence factor MviN</fullName>
    </recommendedName>
</protein>
<sequence>MTATREEFSGTARDSLVAGVGTAVSRLTGVARVVMVGGVLGPTTFGDTFQLTNSLPNLVYYGFLAGSLFASLLVPALVRHVDAGDPDRTARVSGGFLGFSWLAMLVLVPVVVLVIPTAIGLLAPGGEAAVATQTDQARLLLLLMCPQVFLYALSGASASVLNAHRRFALAALAPAVENVGMIAMLAATWLVYGSVAEQGGQPTGVLVLLGLGSTTAVAANAALAWAGARSSGVTVRPRAGWRDPEVMSVVRRAVRAVVQAGLLALQMLVLLLLAGRAAGGTVALQMVFNFYSLPIELVATPVGLALIPRLSRMHRARQARDFRETYLEGLDLALFLAVPAAIGYVLLAGPVAHSIAVGAMASAAGVGMMAGALATIAPGIVGQTAFYISMQAAYARQDTRTPLVSMSIQTAVCLSLALATLAVPGEQAVRLLGAAYAAGALVGGLHLTRAMIRRSELPARRLAPLALRLSVGALAMALPVLVVAEVLVANVGGRAGWLLSLVLGTLVGAVVFLGVQLVMRSPELAALRHGVRGKASRQVLTEEVVQ</sequence>
<evidence type="ECO:0000313" key="10">
    <source>
        <dbReference type="Proteomes" id="UP000291189"/>
    </source>
</evidence>
<organism evidence="9 10">
    <name type="scientific">Nocardioides iriomotensis</name>
    <dbReference type="NCBI Taxonomy" id="715784"/>
    <lineage>
        <taxon>Bacteria</taxon>
        <taxon>Bacillati</taxon>
        <taxon>Actinomycetota</taxon>
        <taxon>Actinomycetes</taxon>
        <taxon>Propionibacteriales</taxon>
        <taxon>Nocardioidaceae</taxon>
        <taxon>Nocardioides</taxon>
    </lineage>
</organism>
<feature type="transmembrane region" description="Helical" evidence="8">
    <location>
        <begin position="329"/>
        <end position="349"/>
    </location>
</feature>
<proteinExistence type="predicted"/>
<name>A0A4Q5JA51_9ACTN</name>
<comment type="subcellular location">
    <subcellularLocation>
        <location evidence="1">Cell membrane</location>
        <topology evidence="1">Multi-pass membrane protein</topology>
    </subcellularLocation>
</comment>
<dbReference type="GO" id="GO:0015648">
    <property type="term" value="F:lipid-linked peptidoglycan transporter activity"/>
    <property type="evidence" value="ECO:0007669"/>
    <property type="project" value="TreeGrafter"/>
</dbReference>
<dbReference type="PANTHER" id="PTHR47019:SF1">
    <property type="entry name" value="LIPID II FLIPPASE MURJ"/>
    <property type="match status" value="1"/>
</dbReference>
<dbReference type="EMBL" id="SDPU01000001">
    <property type="protein sequence ID" value="RYU15637.1"/>
    <property type="molecule type" value="Genomic_DNA"/>
</dbReference>
<evidence type="ECO:0000256" key="6">
    <source>
        <dbReference type="ARBA" id="ARBA00022989"/>
    </source>
</evidence>
<dbReference type="GO" id="GO:0034204">
    <property type="term" value="P:lipid translocation"/>
    <property type="evidence" value="ECO:0007669"/>
    <property type="project" value="TreeGrafter"/>
</dbReference>
<feature type="transmembrane region" description="Helical" evidence="8">
    <location>
        <begin position="290"/>
        <end position="308"/>
    </location>
</feature>
<dbReference type="GO" id="GO:0008360">
    <property type="term" value="P:regulation of cell shape"/>
    <property type="evidence" value="ECO:0007669"/>
    <property type="project" value="UniProtKB-KW"/>
</dbReference>
<evidence type="ECO:0000313" key="9">
    <source>
        <dbReference type="EMBL" id="RYU15637.1"/>
    </source>
</evidence>
<dbReference type="GO" id="GO:0005886">
    <property type="term" value="C:plasma membrane"/>
    <property type="evidence" value="ECO:0007669"/>
    <property type="project" value="UniProtKB-SubCell"/>
</dbReference>
<dbReference type="OrthoDB" id="4350032at2"/>
<keyword evidence="2" id="KW-1003">Cell membrane</keyword>
<evidence type="ECO:0000256" key="8">
    <source>
        <dbReference type="SAM" id="Phobius"/>
    </source>
</evidence>
<keyword evidence="5" id="KW-0573">Peptidoglycan synthesis</keyword>
<evidence type="ECO:0008006" key="11">
    <source>
        <dbReference type="Google" id="ProtNLM"/>
    </source>
</evidence>
<keyword evidence="10" id="KW-1185">Reference proteome</keyword>
<keyword evidence="3 8" id="KW-0812">Transmembrane</keyword>
<comment type="caution">
    <text evidence="9">The sequence shown here is derived from an EMBL/GenBank/DDBJ whole genome shotgun (WGS) entry which is preliminary data.</text>
</comment>
<feature type="transmembrane region" description="Helical" evidence="8">
    <location>
        <begin position="469"/>
        <end position="489"/>
    </location>
</feature>
<feature type="transmembrane region" description="Helical" evidence="8">
    <location>
        <begin position="58"/>
        <end position="78"/>
    </location>
</feature>
<feature type="transmembrane region" description="Helical" evidence="8">
    <location>
        <begin position="99"/>
        <end position="119"/>
    </location>
</feature>
<dbReference type="PRINTS" id="PR01806">
    <property type="entry name" value="VIRFACTRMVIN"/>
</dbReference>
<feature type="transmembrane region" description="Helical" evidence="8">
    <location>
        <begin position="495"/>
        <end position="519"/>
    </location>
</feature>